<dbReference type="EMBL" id="SPUK01000019">
    <property type="protein sequence ID" value="TQV91495.1"/>
    <property type="molecule type" value="Genomic_DNA"/>
</dbReference>
<proteinExistence type="predicted"/>
<reference evidence="2 3" key="1">
    <citation type="journal article" date="2019" name="Appl. Microbiol. Biotechnol.">
        <title>Genome sequence of Isaria javanica and comparative genome analysis insights into family S53 peptidase evolution in fungal entomopathogens.</title>
        <authorList>
            <person name="Lin R."/>
            <person name="Zhang X."/>
            <person name="Xin B."/>
            <person name="Zou M."/>
            <person name="Gao Y."/>
            <person name="Qin F."/>
            <person name="Hu Q."/>
            <person name="Xie B."/>
            <person name="Cheng X."/>
        </authorList>
    </citation>
    <scope>NUCLEOTIDE SEQUENCE [LARGE SCALE GENOMIC DNA]</scope>
    <source>
        <strain evidence="2 3">IJ1G</strain>
    </source>
</reference>
<evidence type="ECO:0000313" key="2">
    <source>
        <dbReference type="EMBL" id="TQV91495.1"/>
    </source>
</evidence>
<dbReference type="InterPro" id="IPR000873">
    <property type="entry name" value="AMP-dep_synth/lig_dom"/>
</dbReference>
<organism evidence="2 3">
    <name type="scientific">Cordyceps javanica</name>
    <dbReference type="NCBI Taxonomy" id="43265"/>
    <lineage>
        <taxon>Eukaryota</taxon>
        <taxon>Fungi</taxon>
        <taxon>Dikarya</taxon>
        <taxon>Ascomycota</taxon>
        <taxon>Pezizomycotina</taxon>
        <taxon>Sordariomycetes</taxon>
        <taxon>Hypocreomycetidae</taxon>
        <taxon>Hypocreales</taxon>
        <taxon>Cordycipitaceae</taxon>
        <taxon>Cordyceps</taxon>
    </lineage>
</organism>
<dbReference type="SUPFAM" id="SSF56801">
    <property type="entry name" value="Acetyl-CoA synthetase-like"/>
    <property type="match status" value="1"/>
</dbReference>
<comment type="caution">
    <text evidence="2">The sequence shown here is derived from an EMBL/GenBank/DDBJ whole genome shotgun (WGS) entry which is preliminary data.</text>
</comment>
<dbReference type="AlphaFoldDB" id="A0A545UPV6"/>
<keyword evidence="3" id="KW-1185">Reference proteome</keyword>
<name>A0A545UPV6_9HYPO</name>
<dbReference type="STRING" id="43265.A0A545UPV6"/>
<dbReference type="Pfam" id="PF00501">
    <property type="entry name" value="AMP-binding"/>
    <property type="match status" value="1"/>
</dbReference>
<dbReference type="GO" id="GO:0031956">
    <property type="term" value="F:medium-chain fatty acid-CoA ligase activity"/>
    <property type="evidence" value="ECO:0007669"/>
    <property type="project" value="TreeGrafter"/>
</dbReference>
<evidence type="ECO:0000313" key="3">
    <source>
        <dbReference type="Proteomes" id="UP000315783"/>
    </source>
</evidence>
<dbReference type="PANTHER" id="PTHR43201">
    <property type="entry name" value="ACYL-COA SYNTHETASE"/>
    <property type="match status" value="1"/>
</dbReference>
<evidence type="ECO:0000259" key="1">
    <source>
        <dbReference type="Pfam" id="PF00501"/>
    </source>
</evidence>
<gene>
    <name evidence="2" type="ORF">IF1G_09994</name>
</gene>
<dbReference type="Pfam" id="PF23562">
    <property type="entry name" value="AMP-binding_C_3"/>
    <property type="match status" value="1"/>
</dbReference>
<dbReference type="Proteomes" id="UP000315783">
    <property type="component" value="Unassembled WGS sequence"/>
</dbReference>
<feature type="domain" description="AMP-dependent synthetase/ligase" evidence="1">
    <location>
        <begin position="45"/>
        <end position="352"/>
    </location>
</feature>
<dbReference type="GO" id="GO:0006631">
    <property type="term" value="P:fatty acid metabolic process"/>
    <property type="evidence" value="ECO:0007669"/>
    <property type="project" value="TreeGrafter"/>
</dbReference>
<dbReference type="InterPro" id="IPR042099">
    <property type="entry name" value="ANL_N_sf"/>
</dbReference>
<sequence>MERFTQERFEERSRQYGELLVLDDVLSLHVGKEPSPVLFAYPRADREAGGDYFETFTAAQLDGYVDAVVRHLVQSGHKPQLGRVVGILGNPNLDWVVHLFALSRLGYCVAMMSLRHRVAALASLLASANGDAVVHDATPGTAKLAQDVADLAPAATTTIPFVPRSVYEKASAAGTAPRAPRYFSRAEQTETLALLFSTSGSTGMPKPIPYRHAHVALSTFTTSEPRSTLLSWPLHHGWGLCIMLGTLYYGRTCHVMDTGSALTGPAFVEALEAARPEFLPSVPHNVALIARDPRGLACLRAAEYVTTGGARLPDELGAYLAGRGVNISSSMGSSEATRNFATSMHRPRGDPDWDYLEFPPVLRPHVLLDPVPGSPPLHELVLLPEFPGLAGGGYANSDDPRPGSLRTGDIMRPHARKPDAWKFVCRQGDFLSLSTGTNVIPVPFEDRLQASPLVEAAVVVGVARATTGLLLQPAATEGGERMDEAALVDAIWPLVEEANAVVPEYAELTRDKVCVLPRTAKLPRTDKGNVIRQRAYEEFASEIEALYA</sequence>
<dbReference type="OrthoDB" id="429813at2759"/>
<dbReference type="Gene3D" id="3.40.50.12780">
    <property type="entry name" value="N-terminal domain of ligase-like"/>
    <property type="match status" value="1"/>
</dbReference>
<protein>
    <submittedName>
        <fullName evidence="2">NRPS-like enzyme</fullName>
    </submittedName>
</protein>
<dbReference type="PANTHER" id="PTHR43201:SF11">
    <property type="entry name" value="ENZYME, PUTATIVE (JCVI)-RELATED"/>
    <property type="match status" value="1"/>
</dbReference>
<accession>A0A545UPV6</accession>